<organism evidence="2 3">
    <name type="scientific">Alcanivorax quisquiliarum</name>
    <dbReference type="NCBI Taxonomy" id="2933565"/>
    <lineage>
        <taxon>Bacteria</taxon>
        <taxon>Pseudomonadati</taxon>
        <taxon>Pseudomonadota</taxon>
        <taxon>Gammaproteobacteria</taxon>
        <taxon>Oceanospirillales</taxon>
        <taxon>Alcanivoracaceae</taxon>
        <taxon>Alcanivorax</taxon>
    </lineage>
</organism>
<keyword evidence="3" id="KW-1185">Reference proteome</keyword>
<keyword evidence="1" id="KW-0732">Signal</keyword>
<dbReference type="RefSeq" id="WP_246952862.1">
    <property type="nucleotide sequence ID" value="NZ_JALKII010000007.1"/>
</dbReference>
<evidence type="ECO:0008006" key="4">
    <source>
        <dbReference type="Google" id="ProtNLM"/>
    </source>
</evidence>
<name>A0ABT0E997_9GAMM</name>
<gene>
    <name evidence="2" type="ORF">MU846_11495</name>
</gene>
<accession>A0ABT0E997</accession>
<dbReference type="EMBL" id="JALKII010000007">
    <property type="protein sequence ID" value="MCK0538335.1"/>
    <property type="molecule type" value="Genomic_DNA"/>
</dbReference>
<proteinExistence type="predicted"/>
<evidence type="ECO:0000313" key="3">
    <source>
        <dbReference type="Proteomes" id="UP001165524"/>
    </source>
</evidence>
<dbReference type="Proteomes" id="UP001165524">
    <property type="component" value="Unassembled WGS sequence"/>
</dbReference>
<protein>
    <recommendedName>
        <fullName evidence="4">MSHA biogenesis protein MshQ</fullName>
    </recommendedName>
</protein>
<sequence>MANKIKVVAFGVTLLASTQAFSFTGIEYQTGSSTYSAAPVGVFVGDNSGTTPFGPNAVGAAFSGSSQLTFNSPLINLDATCELWLLGQAAIDANGRGYIDVTDGYIGAGSSACSDIRLEGFDWQAYESGTLNLGIPGTMVDPDNDIIGGDFRIVQVRYTPLNLIICSGVVPATFANGDGSRTDNSWFNFNTSMSSPVPFASCDINGRVFSEPNYDMNVL</sequence>
<feature type="signal peptide" evidence="1">
    <location>
        <begin position="1"/>
        <end position="22"/>
    </location>
</feature>
<reference evidence="2" key="1">
    <citation type="submission" date="2022-04" db="EMBL/GenBank/DDBJ databases">
        <title>Alcanivorax sp. CY1518 draft genome sequence.</title>
        <authorList>
            <person name="Zhao G."/>
            <person name="An M."/>
        </authorList>
    </citation>
    <scope>NUCLEOTIDE SEQUENCE</scope>
    <source>
        <strain evidence="2">CY1518</strain>
    </source>
</reference>
<evidence type="ECO:0000313" key="2">
    <source>
        <dbReference type="EMBL" id="MCK0538335.1"/>
    </source>
</evidence>
<feature type="chain" id="PRO_5045877522" description="MSHA biogenesis protein MshQ" evidence="1">
    <location>
        <begin position="23"/>
        <end position="219"/>
    </location>
</feature>
<comment type="caution">
    <text evidence="2">The sequence shown here is derived from an EMBL/GenBank/DDBJ whole genome shotgun (WGS) entry which is preliminary data.</text>
</comment>
<evidence type="ECO:0000256" key="1">
    <source>
        <dbReference type="SAM" id="SignalP"/>
    </source>
</evidence>